<keyword evidence="1" id="KW-0489">Methyltransferase</keyword>
<dbReference type="GO" id="GO:0032259">
    <property type="term" value="P:methylation"/>
    <property type="evidence" value="ECO:0007669"/>
    <property type="project" value="UniProtKB-KW"/>
</dbReference>
<organism evidence="1 2">
    <name type="scientific">Billgrantia zhangzhouensis</name>
    <dbReference type="NCBI Taxonomy" id="2733481"/>
    <lineage>
        <taxon>Bacteria</taxon>
        <taxon>Pseudomonadati</taxon>
        <taxon>Pseudomonadota</taxon>
        <taxon>Gammaproteobacteria</taxon>
        <taxon>Oceanospirillales</taxon>
        <taxon>Halomonadaceae</taxon>
        <taxon>Billgrantia</taxon>
    </lineage>
</organism>
<evidence type="ECO:0000313" key="2">
    <source>
        <dbReference type="Proteomes" id="UP001320122"/>
    </source>
</evidence>
<dbReference type="InterPro" id="IPR029063">
    <property type="entry name" value="SAM-dependent_MTases_sf"/>
</dbReference>
<comment type="caution">
    <text evidence="1">The sequence shown here is derived from an EMBL/GenBank/DDBJ whole genome shotgun (WGS) entry which is preliminary data.</text>
</comment>
<protein>
    <submittedName>
        <fullName evidence="1">Class I SAM-dependent methyltransferase</fullName>
    </submittedName>
</protein>
<gene>
    <name evidence="1" type="ORF">HOP51_03715</name>
</gene>
<sequence length="327" mass="36196">MLSSNNLISSEEVQIDIAALFGLRNTLRIQRNATIYLTERSYLPKVSDPRSDWVASVAVPAFLALKQTGTEVRDFCTIGTGTGLDALAAIEILNARNIIITDLHDDVVTLARQNILQNTDKASRLTIFSGVGDLLYPLKGENFSLDLICENLPNIPINPKDNLKDGQISSTFIANRSEKIPDFVSRHLITLHYLALEQAFPLLRNGGRILSSIGGRIPLEVIGRLGEEYGYSCEILIFTWKRQSEPEEVITGYAQWEREGFGPFQFYPIEDLEEMFRSVEHVTAGAQARAIEHALSPHVMTAQEALGAMNNGIEIGHTVAVLDSVKC</sequence>
<name>A0ABS9ABZ4_9GAMM</name>
<accession>A0ABS9ABZ4</accession>
<proteinExistence type="predicted"/>
<dbReference type="RefSeq" id="WP_234272602.1">
    <property type="nucleotide sequence ID" value="NZ_JABFTT010000002.1"/>
</dbReference>
<dbReference type="GO" id="GO:0008168">
    <property type="term" value="F:methyltransferase activity"/>
    <property type="evidence" value="ECO:0007669"/>
    <property type="project" value="UniProtKB-KW"/>
</dbReference>
<keyword evidence="2" id="KW-1185">Reference proteome</keyword>
<dbReference type="EMBL" id="JABFTT010000002">
    <property type="protein sequence ID" value="MCE8019229.1"/>
    <property type="molecule type" value="Genomic_DNA"/>
</dbReference>
<reference evidence="1 2" key="1">
    <citation type="journal article" date="2021" name="Front. Microbiol.">
        <title>Aerobic Denitrification and Heterotrophic Sulfur Oxidation in the Genus Halomonas Revealed by Six Novel Species Characterizations and Genome-Based Analysis.</title>
        <authorList>
            <person name="Wang L."/>
            <person name="Shao Z."/>
        </authorList>
    </citation>
    <scope>NUCLEOTIDE SEQUENCE [LARGE SCALE GENOMIC DNA]</scope>
    <source>
        <strain evidence="1 2">MCCC 1A11036</strain>
    </source>
</reference>
<evidence type="ECO:0000313" key="1">
    <source>
        <dbReference type="EMBL" id="MCE8019229.1"/>
    </source>
</evidence>
<dbReference type="Proteomes" id="UP001320122">
    <property type="component" value="Unassembled WGS sequence"/>
</dbReference>
<keyword evidence="1" id="KW-0808">Transferase</keyword>
<dbReference type="CDD" id="cd02440">
    <property type="entry name" value="AdoMet_MTases"/>
    <property type="match status" value="1"/>
</dbReference>
<dbReference type="Gene3D" id="3.40.50.150">
    <property type="entry name" value="Vaccinia Virus protein VP39"/>
    <property type="match status" value="1"/>
</dbReference>
<dbReference type="SUPFAM" id="SSF53335">
    <property type="entry name" value="S-adenosyl-L-methionine-dependent methyltransferases"/>
    <property type="match status" value="1"/>
</dbReference>